<sequence length="151" mass="16653">MADETSANVTTGSDDTKQDVISSIVFEDRDNTWVPPGVLPILPDVGPDSGKKEETIKVRVSARRHRAMTERATAAGSNLSTYLVNCEAAMSMPRHDDLEVLLGRILALASDLHHRPDDRLLSRRKTIDLAHRLDVTMQAVIDHVRQSDAST</sequence>
<dbReference type="AlphaFoldDB" id="A0A2G1MCK3"/>
<protein>
    <submittedName>
        <fullName evidence="1">Uncharacterized protein</fullName>
    </submittedName>
</protein>
<proteinExistence type="predicted"/>
<evidence type="ECO:0000313" key="2">
    <source>
        <dbReference type="Proteomes" id="UP000221860"/>
    </source>
</evidence>
<accession>A0A2G1MCK3</accession>
<dbReference type="Proteomes" id="UP000221860">
    <property type="component" value="Unassembled WGS sequence"/>
</dbReference>
<dbReference type="OrthoDB" id="7847743at2"/>
<gene>
    <name evidence="1" type="ORF">CJ301_16205</name>
</gene>
<keyword evidence="2" id="KW-1185">Reference proteome</keyword>
<evidence type="ECO:0000313" key="1">
    <source>
        <dbReference type="EMBL" id="PHP26464.1"/>
    </source>
</evidence>
<name>A0A2G1MCK3_9RHOB</name>
<organism evidence="1 2">
    <name type="scientific">Limimaricola cinnabarinus</name>
    <dbReference type="NCBI Taxonomy" id="1125964"/>
    <lineage>
        <taxon>Bacteria</taxon>
        <taxon>Pseudomonadati</taxon>
        <taxon>Pseudomonadota</taxon>
        <taxon>Alphaproteobacteria</taxon>
        <taxon>Rhodobacterales</taxon>
        <taxon>Paracoccaceae</taxon>
        <taxon>Limimaricola</taxon>
    </lineage>
</organism>
<comment type="caution">
    <text evidence="1">The sequence shown here is derived from an EMBL/GenBank/DDBJ whole genome shotgun (WGS) entry which is preliminary data.</text>
</comment>
<reference evidence="1 2" key="1">
    <citation type="submission" date="2017-08" db="EMBL/GenBank/DDBJ databases">
        <title>Draft Genome Sequence of Loktanella cinnabarina Strain XM1, Isolated from Coastal Surface Water.</title>
        <authorList>
            <person name="Ma R."/>
            <person name="Wang J."/>
            <person name="Wang Q."/>
            <person name="Ma Z."/>
            <person name="Li J."/>
            <person name="Chen L."/>
        </authorList>
    </citation>
    <scope>NUCLEOTIDE SEQUENCE [LARGE SCALE GENOMIC DNA]</scope>
    <source>
        <strain evidence="1 2">XM1</strain>
    </source>
</reference>
<dbReference type="EMBL" id="NQWH01000036">
    <property type="protein sequence ID" value="PHP26464.1"/>
    <property type="molecule type" value="Genomic_DNA"/>
</dbReference>
<dbReference type="RefSeq" id="WP_099278409.1">
    <property type="nucleotide sequence ID" value="NZ_KZ304976.1"/>
</dbReference>